<accession>A0A915CS85</accession>
<keyword evidence="1" id="KW-1185">Reference proteome</keyword>
<sequence>MNRRSAKKATKFKQLDVYENEDLSMLGAAQRWLIETSSVKKSRKKQDGGMLVQVQSTENYGCQMSSG</sequence>
<proteinExistence type="predicted"/>
<reference evidence="2" key="1">
    <citation type="submission" date="2022-11" db="UniProtKB">
        <authorList>
            <consortium name="WormBaseParasite"/>
        </authorList>
    </citation>
    <scope>IDENTIFICATION</scope>
</reference>
<organism evidence="1 2">
    <name type="scientific">Ditylenchus dipsaci</name>
    <dbReference type="NCBI Taxonomy" id="166011"/>
    <lineage>
        <taxon>Eukaryota</taxon>
        <taxon>Metazoa</taxon>
        <taxon>Ecdysozoa</taxon>
        <taxon>Nematoda</taxon>
        <taxon>Chromadorea</taxon>
        <taxon>Rhabditida</taxon>
        <taxon>Tylenchina</taxon>
        <taxon>Tylenchomorpha</taxon>
        <taxon>Sphaerularioidea</taxon>
        <taxon>Anguinidae</taxon>
        <taxon>Anguininae</taxon>
        <taxon>Ditylenchus</taxon>
    </lineage>
</organism>
<dbReference type="AlphaFoldDB" id="A0A915CS85"/>
<dbReference type="Proteomes" id="UP000887574">
    <property type="component" value="Unplaced"/>
</dbReference>
<name>A0A915CS85_9BILA</name>
<dbReference type="WBParaSite" id="jg12077">
    <property type="protein sequence ID" value="jg12077"/>
    <property type="gene ID" value="jg12077"/>
</dbReference>
<evidence type="ECO:0000313" key="1">
    <source>
        <dbReference type="Proteomes" id="UP000887574"/>
    </source>
</evidence>
<evidence type="ECO:0000313" key="2">
    <source>
        <dbReference type="WBParaSite" id="jg12077"/>
    </source>
</evidence>
<protein>
    <submittedName>
        <fullName evidence="2">Uncharacterized protein</fullName>
    </submittedName>
</protein>